<evidence type="ECO:0000313" key="2">
    <source>
        <dbReference type="EMBL" id="MBI5078642.1"/>
    </source>
</evidence>
<feature type="transmembrane region" description="Helical" evidence="1">
    <location>
        <begin position="213"/>
        <end position="236"/>
    </location>
</feature>
<dbReference type="EMBL" id="JACRKR010000065">
    <property type="protein sequence ID" value="MBI5078642.1"/>
    <property type="molecule type" value="Genomic_DNA"/>
</dbReference>
<dbReference type="AlphaFoldDB" id="A0A9D6UK85"/>
<protein>
    <submittedName>
        <fullName evidence="2">Uncharacterized protein</fullName>
    </submittedName>
</protein>
<organism evidence="2 3">
    <name type="scientific">Candidatus Saganbacteria bacterium</name>
    <dbReference type="NCBI Taxonomy" id="2575572"/>
    <lineage>
        <taxon>Bacteria</taxon>
        <taxon>Bacillati</taxon>
        <taxon>Saganbacteria</taxon>
    </lineage>
</organism>
<reference evidence="2" key="1">
    <citation type="submission" date="2020-07" db="EMBL/GenBank/DDBJ databases">
        <title>Huge and variable diversity of episymbiotic CPR bacteria and DPANN archaea in groundwater ecosystems.</title>
        <authorList>
            <person name="He C.Y."/>
            <person name="Keren R."/>
            <person name="Whittaker M."/>
            <person name="Farag I.F."/>
            <person name="Doudna J."/>
            <person name="Cate J.H.D."/>
            <person name="Banfield J.F."/>
        </authorList>
    </citation>
    <scope>NUCLEOTIDE SEQUENCE</scope>
    <source>
        <strain evidence="2">NC_groundwater_1860_Pr3_B-0.1um_51_7</strain>
    </source>
</reference>
<keyword evidence="1" id="KW-0812">Transmembrane</keyword>
<feature type="transmembrane region" description="Helical" evidence="1">
    <location>
        <begin position="296"/>
        <end position="312"/>
    </location>
</feature>
<name>A0A9D6UK85_UNCSA</name>
<feature type="transmembrane region" description="Helical" evidence="1">
    <location>
        <begin position="185"/>
        <end position="206"/>
    </location>
</feature>
<feature type="transmembrane region" description="Helical" evidence="1">
    <location>
        <begin position="107"/>
        <end position="128"/>
    </location>
</feature>
<proteinExistence type="predicted"/>
<accession>A0A9D6UK85</accession>
<feature type="transmembrane region" description="Helical" evidence="1">
    <location>
        <begin position="6"/>
        <end position="26"/>
    </location>
</feature>
<feature type="transmembrane region" description="Helical" evidence="1">
    <location>
        <begin position="385"/>
        <end position="402"/>
    </location>
</feature>
<sequence length="468" mass="53667">MLIFNLFIALIIPFVLGMAVISALLRNKLIFFNFWERLALYFSVGWGLHAILMFLLSLGKVPLTFASLLLADAVIIPAGLLFGLRFNFNKFQPVSINFNKFPFSFKLIGSLAMVVIALKILFISWSAFIKPAFEPDIIRSYALGAKVIFEHKTTLMLHRFVGDKPPLPFLYQAWSAMGSREWNDILLPLSHPFMYLSFLIIFYSALRRRFPPFHSLFSTLLWSTIPFLVFQAGTAYTDFPQAFYYSAATFYLFLFMQDFRQRTCLPAGRKEAAGAYLLTSALLLGISVWIKRGSLLEAGINIAVLTVFLIYARRSFEKKDWKTFLTAALLFISIIAPWLTYSQFETLKIFHPGPTHPIATSSLIQPESHEIFQALLRNTFFEDNWHLLGVLFLFVLLLYPGTAFRPPQIFLLGVISLQFVFLFALFRSSAYFYQFILNETLLNRLTFHFIPVVLYYCAEVVGAGELKE</sequence>
<evidence type="ECO:0000256" key="1">
    <source>
        <dbReference type="SAM" id="Phobius"/>
    </source>
</evidence>
<feature type="transmembrane region" description="Helical" evidence="1">
    <location>
        <begin position="65"/>
        <end position="86"/>
    </location>
</feature>
<feature type="transmembrane region" description="Helical" evidence="1">
    <location>
        <begin position="409"/>
        <end position="433"/>
    </location>
</feature>
<dbReference type="Proteomes" id="UP000808761">
    <property type="component" value="Unassembled WGS sequence"/>
</dbReference>
<feature type="transmembrane region" description="Helical" evidence="1">
    <location>
        <begin position="272"/>
        <end position="290"/>
    </location>
</feature>
<keyword evidence="1" id="KW-0472">Membrane</keyword>
<feature type="transmembrane region" description="Helical" evidence="1">
    <location>
        <begin position="324"/>
        <end position="341"/>
    </location>
</feature>
<comment type="caution">
    <text evidence="2">The sequence shown here is derived from an EMBL/GenBank/DDBJ whole genome shotgun (WGS) entry which is preliminary data.</text>
</comment>
<feature type="transmembrane region" description="Helical" evidence="1">
    <location>
        <begin position="445"/>
        <end position="464"/>
    </location>
</feature>
<feature type="transmembrane region" description="Helical" evidence="1">
    <location>
        <begin position="38"/>
        <end position="59"/>
    </location>
</feature>
<keyword evidence="1" id="KW-1133">Transmembrane helix</keyword>
<gene>
    <name evidence="2" type="ORF">HZB08_01285</name>
</gene>
<evidence type="ECO:0000313" key="3">
    <source>
        <dbReference type="Proteomes" id="UP000808761"/>
    </source>
</evidence>
<feature type="transmembrane region" description="Helical" evidence="1">
    <location>
        <begin position="242"/>
        <end position="260"/>
    </location>
</feature>